<feature type="transmembrane region" description="Helical" evidence="7">
    <location>
        <begin position="111"/>
        <end position="131"/>
    </location>
</feature>
<dbReference type="InterPro" id="IPR000357">
    <property type="entry name" value="HEAT"/>
</dbReference>
<keyword evidence="3" id="KW-0963">Cytoplasm</keyword>
<dbReference type="EMBL" id="BJWL01000215">
    <property type="protein sequence ID" value="GFS34682.1"/>
    <property type="molecule type" value="Genomic_DNA"/>
</dbReference>
<feature type="transmembrane region" description="Helical" evidence="7">
    <location>
        <begin position="188"/>
        <end position="215"/>
    </location>
</feature>
<keyword evidence="7" id="KW-0472">Membrane</keyword>
<dbReference type="SUPFAM" id="SSF103473">
    <property type="entry name" value="MFS general substrate transporter"/>
    <property type="match status" value="1"/>
</dbReference>
<reference evidence="9" key="1">
    <citation type="submission" date="2019-07" db="EMBL/GenBank/DDBJ databases">
        <title>De Novo Assembly of kiwifruit Actinidia rufa.</title>
        <authorList>
            <person name="Sugita-Konishi S."/>
            <person name="Sato K."/>
            <person name="Mori E."/>
            <person name="Abe Y."/>
            <person name="Kisaki G."/>
            <person name="Hamano K."/>
            <person name="Suezawa K."/>
            <person name="Otani M."/>
            <person name="Fukuda T."/>
            <person name="Manabe T."/>
            <person name="Gomi K."/>
            <person name="Tabuchi M."/>
            <person name="Akimitsu K."/>
            <person name="Kataoka I."/>
        </authorList>
    </citation>
    <scope>NUCLEOTIDE SEQUENCE [LARGE SCALE GENOMIC DNA]</scope>
    <source>
        <strain evidence="9">cv. Fuchu</strain>
    </source>
</reference>
<keyword evidence="5" id="KW-0653">Protein transport</keyword>
<evidence type="ECO:0000313" key="9">
    <source>
        <dbReference type="Proteomes" id="UP000585474"/>
    </source>
</evidence>
<evidence type="ECO:0000256" key="6">
    <source>
        <dbReference type="ARBA" id="ARBA00044504"/>
    </source>
</evidence>
<dbReference type="InterPro" id="IPR011989">
    <property type="entry name" value="ARM-like"/>
</dbReference>
<dbReference type="InterPro" id="IPR011701">
    <property type="entry name" value="MFS"/>
</dbReference>
<dbReference type="InterPro" id="IPR040122">
    <property type="entry name" value="Importin_beta"/>
</dbReference>
<dbReference type="Gene3D" id="1.20.1250.20">
    <property type="entry name" value="MFS general substrate transporter like domains"/>
    <property type="match status" value="1"/>
</dbReference>
<dbReference type="InterPro" id="IPR036259">
    <property type="entry name" value="MFS_trans_sf"/>
</dbReference>
<evidence type="ECO:0000313" key="8">
    <source>
        <dbReference type="EMBL" id="GFS34682.1"/>
    </source>
</evidence>
<dbReference type="OrthoDB" id="951172at2759"/>
<evidence type="ECO:0000256" key="7">
    <source>
        <dbReference type="SAM" id="Phobius"/>
    </source>
</evidence>
<protein>
    <submittedName>
        <fullName evidence="8">Transportin 1</fullName>
    </submittedName>
</protein>
<comment type="subcellular location">
    <subcellularLocation>
        <location evidence="1">Cytoplasm</location>
    </subcellularLocation>
</comment>
<evidence type="ECO:0000256" key="1">
    <source>
        <dbReference type="ARBA" id="ARBA00004496"/>
    </source>
</evidence>
<dbReference type="InterPro" id="IPR016024">
    <property type="entry name" value="ARM-type_fold"/>
</dbReference>
<keyword evidence="2" id="KW-0813">Transport</keyword>
<dbReference type="GO" id="GO:0022857">
    <property type="term" value="F:transmembrane transporter activity"/>
    <property type="evidence" value="ECO:0007669"/>
    <property type="project" value="InterPro"/>
</dbReference>
<feature type="transmembrane region" description="Helical" evidence="7">
    <location>
        <begin position="37"/>
        <end position="62"/>
    </location>
</feature>
<dbReference type="AlphaFoldDB" id="A0A7J0DI53"/>
<keyword evidence="4" id="KW-0677">Repeat</keyword>
<evidence type="ECO:0000256" key="2">
    <source>
        <dbReference type="ARBA" id="ARBA00022448"/>
    </source>
</evidence>
<accession>A0A7J0DI53</accession>
<keyword evidence="7" id="KW-0812">Transmembrane</keyword>
<dbReference type="Pfam" id="PF02985">
    <property type="entry name" value="HEAT"/>
    <property type="match status" value="1"/>
</dbReference>
<keyword evidence="7" id="KW-1133">Transmembrane helix</keyword>
<dbReference type="Proteomes" id="UP000585474">
    <property type="component" value="Unassembled WGS sequence"/>
</dbReference>
<name>A0A7J0DI53_9ERIC</name>
<sequence>MMPLIGKLSDVYGRKALLTLPLTVSIIPHAGTKNFFYAYYVSKTLTAMLSEGSLLCLALAYVADNVSEGLRASAFGIVSGVIASAFVCATLAARFLSTAQTFQALSLSRQYVITVASIVSMIAVMYMRIFLEDTKSNNDPLKQPILMTAEETAQSDEESSRKVEVFKKIPSLKDLVCLLKTRETILRAAFVALFSSLGEGGLQASILLVIMPVLAPIVGEEKLLSMALFAAFVSLLVNSVAWSIWVPYVVAAFCIFTFFASPCLRSIVSKQVGPNEQALGIGFSQFAQPVFQRSILFSSGVQYDREFVVCSLDLLSGLAEGLGSGVESLVSQSSLRDILLQCCMDDAPDIRQSAFALLGDLARVCPIHLHPRLSEFLEVANSQLSPPKLRENLSVANNACWAIGELAMKVRQEISPVVMTVISSLVPILHHAEELNKSLIENSAITLGRLAWVCPELVSPHMGHFMQSWCIALSMIRDDDIEKEDAFRGLCAMVNNTPAGALSSLIFMCKAIASWHVRVEIRSEDLHNEVCQVLRGYKNMLRDGSWEQCMSALEPQEKDKLSKYLV</sequence>
<dbReference type="Gene3D" id="1.25.10.10">
    <property type="entry name" value="Leucine-rich Repeat Variant"/>
    <property type="match status" value="1"/>
</dbReference>
<dbReference type="SUPFAM" id="SSF48371">
    <property type="entry name" value="ARM repeat"/>
    <property type="match status" value="1"/>
</dbReference>
<evidence type="ECO:0000256" key="3">
    <source>
        <dbReference type="ARBA" id="ARBA00022490"/>
    </source>
</evidence>
<evidence type="ECO:0000256" key="4">
    <source>
        <dbReference type="ARBA" id="ARBA00022737"/>
    </source>
</evidence>
<feature type="transmembrane region" description="Helical" evidence="7">
    <location>
        <begin position="74"/>
        <end position="96"/>
    </location>
</feature>
<organism evidence="8 9">
    <name type="scientific">Actinidia rufa</name>
    <dbReference type="NCBI Taxonomy" id="165716"/>
    <lineage>
        <taxon>Eukaryota</taxon>
        <taxon>Viridiplantae</taxon>
        <taxon>Streptophyta</taxon>
        <taxon>Embryophyta</taxon>
        <taxon>Tracheophyta</taxon>
        <taxon>Spermatophyta</taxon>
        <taxon>Magnoliopsida</taxon>
        <taxon>eudicotyledons</taxon>
        <taxon>Gunneridae</taxon>
        <taxon>Pentapetalae</taxon>
        <taxon>asterids</taxon>
        <taxon>Ericales</taxon>
        <taxon>Actinidiaceae</taxon>
        <taxon>Actinidia</taxon>
    </lineage>
</organism>
<comment type="similarity">
    <text evidence="6">Belongs to the major facilitator superfamily. Phosphate:H(+) symporter (TC 2.A.1.9) family.</text>
</comment>
<dbReference type="PANTHER" id="PTHR10527">
    <property type="entry name" value="IMPORTIN BETA"/>
    <property type="match status" value="1"/>
</dbReference>
<feature type="transmembrane region" description="Helical" evidence="7">
    <location>
        <begin position="227"/>
        <end position="260"/>
    </location>
</feature>
<dbReference type="GO" id="GO:0005737">
    <property type="term" value="C:cytoplasm"/>
    <property type="evidence" value="ECO:0007669"/>
    <property type="project" value="UniProtKB-SubCell"/>
</dbReference>
<dbReference type="Pfam" id="PF07690">
    <property type="entry name" value="MFS_1"/>
    <property type="match status" value="1"/>
</dbReference>
<comment type="caution">
    <text evidence="8">The sequence shown here is derived from an EMBL/GenBank/DDBJ whole genome shotgun (WGS) entry which is preliminary data.</text>
</comment>
<dbReference type="GO" id="GO:0005634">
    <property type="term" value="C:nucleus"/>
    <property type="evidence" value="ECO:0007669"/>
    <property type="project" value="UniProtKB-SubCell"/>
</dbReference>
<proteinExistence type="inferred from homology"/>
<evidence type="ECO:0000256" key="5">
    <source>
        <dbReference type="ARBA" id="ARBA00022927"/>
    </source>
</evidence>
<dbReference type="GO" id="GO:0006606">
    <property type="term" value="P:protein import into nucleus"/>
    <property type="evidence" value="ECO:0007669"/>
    <property type="project" value="InterPro"/>
</dbReference>
<gene>
    <name evidence="8" type="ORF">Acr_00g0035330</name>
</gene>
<keyword evidence="9" id="KW-1185">Reference proteome</keyword>